<evidence type="ECO:0000313" key="3">
    <source>
        <dbReference type="Proteomes" id="UP000443423"/>
    </source>
</evidence>
<organism evidence="2 3">
    <name type="scientific">Haloferax marinum</name>
    <dbReference type="NCBI Taxonomy" id="2666143"/>
    <lineage>
        <taxon>Archaea</taxon>
        <taxon>Methanobacteriati</taxon>
        <taxon>Methanobacteriota</taxon>
        <taxon>Stenosarchaea group</taxon>
        <taxon>Halobacteria</taxon>
        <taxon>Halobacteriales</taxon>
        <taxon>Haloferacaceae</taxon>
        <taxon>Haloferax</taxon>
    </lineage>
</organism>
<keyword evidence="3" id="KW-1185">Reference proteome</keyword>
<dbReference type="Pfam" id="PF26067">
    <property type="entry name" value="DUF8024"/>
    <property type="match status" value="1"/>
</dbReference>
<feature type="transmembrane region" description="Helical" evidence="1">
    <location>
        <begin position="7"/>
        <end position="27"/>
    </location>
</feature>
<sequence length="78" mass="8118">MPTLTDFVIALLQSVVELVINFVDVALNDPLSPLLMLVGGAFIVLSVGMFTYVTLGALAAELGIGVTPGSRGTPSQRE</sequence>
<name>A0A6A8GAK8_9EURY</name>
<dbReference type="Proteomes" id="UP000443423">
    <property type="component" value="Unassembled WGS sequence"/>
</dbReference>
<evidence type="ECO:0000313" key="2">
    <source>
        <dbReference type="EMBL" id="MRW97116.1"/>
    </source>
</evidence>
<dbReference type="InterPro" id="IPR058337">
    <property type="entry name" value="DUF8024"/>
</dbReference>
<reference evidence="2 3" key="1">
    <citation type="submission" date="2019-11" db="EMBL/GenBank/DDBJ databases">
        <title>Whole genome sequence of Haloferax sp. MBLA0078.</title>
        <authorList>
            <person name="Seo M.-J."/>
            <person name="Cho E.-S."/>
        </authorList>
    </citation>
    <scope>NUCLEOTIDE SEQUENCE [LARGE SCALE GENOMIC DNA]</scope>
    <source>
        <strain evidence="2 3">MBLA0078</strain>
    </source>
</reference>
<dbReference type="EMBL" id="WKJQ01000001">
    <property type="protein sequence ID" value="MRW97116.1"/>
    <property type="molecule type" value="Genomic_DNA"/>
</dbReference>
<feature type="transmembrane region" description="Helical" evidence="1">
    <location>
        <begin position="33"/>
        <end position="55"/>
    </location>
</feature>
<accession>A0A6A8GAK8</accession>
<protein>
    <submittedName>
        <fullName evidence="2">Uncharacterized protein</fullName>
    </submittedName>
</protein>
<keyword evidence="1" id="KW-1133">Transmembrane helix</keyword>
<gene>
    <name evidence="2" type="ORF">GJR99_11105</name>
</gene>
<keyword evidence="1" id="KW-0812">Transmembrane</keyword>
<keyword evidence="1" id="KW-0472">Membrane</keyword>
<comment type="caution">
    <text evidence="2">The sequence shown here is derived from an EMBL/GenBank/DDBJ whole genome shotgun (WGS) entry which is preliminary data.</text>
</comment>
<dbReference type="AlphaFoldDB" id="A0A6A8GAK8"/>
<proteinExistence type="predicted"/>
<dbReference type="RefSeq" id="WP_151112141.1">
    <property type="nucleotide sequence ID" value="NZ_WKJQ01000001.1"/>
</dbReference>
<dbReference type="OrthoDB" id="292764at2157"/>
<evidence type="ECO:0000256" key="1">
    <source>
        <dbReference type="SAM" id="Phobius"/>
    </source>
</evidence>